<feature type="active site" description="Proton donor" evidence="6">
    <location>
        <position position="545"/>
    </location>
</feature>
<dbReference type="InterPro" id="IPR013780">
    <property type="entry name" value="Glyco_hydro_b"/>
</dbReference>
<dbReference type="AlphaFoldDB" id="A0A2K4ZH83"/>
<dbReference type="PANTHER" id="PTHR43053">
    <property type="entry name" value="GLYCOSIDASE FAMILY 31"/>
    <property type="match status" value="1"/>
</dbReference>
<dbReference type="InterPro" id="IPR017853">
    <property type="entry name" value="GH"/>
</dbReference>
<dbReference type="Pfam" id="PF16875">
    <property type="entry name" value="Glyco_hydro_36N"/>
    <property type="match status" value="1"/>
</dbReference>
<sequence>MAISYQSEKRIFTLQTENTTYQMKVDDFGFLLHLYYGGKISGEMDYLLTYLDRGFSGNPFDVGADRTYSMDALPREYPDLGTGDYRNSAIVIRGADGSECCDLRYAGYEIKKGKYALPGLPAVSASREEAETLEILLEDPVSKVQVRLLYGVLPKEDIITRGAVIGNKGSSEITVEKAASVCLDFVTGEYDLLTFYGRHAMERNFQRTKVEHGCFSIGSRRGTSSHQYNPAVILAGRDTTEDSGSCYGCVFVYSGNFLCEAEKDQFGQTRVLMGLQEDLFHYPLKTGETLPVPETILGYTDQGLGKLSNMFQRCIRNHICRGKFAHQTRPVLLNSWEAAYFDFDGETIVRLAEDAAGLGIDMVVMDDGWFGKREDDNSGLGDWQVNEKKLGCTLGEMIERVNARGVKFGIWIEPEMVSEDSELNRAHPDWAMRVPGRKPVRGRNQLVLDFSRKDVRSYVFDRICDILDQGNIEYVKWDMNRSISDVYSMEKPQGKVLYDYVLGVYDFLEKMTARYPDILIEGCSGGGGRFDAGMLYYTPQIWCSDNTDAADRVRIQYGTSFFYPASAVGAHVSAVPNHQTGRCISLKTRGVVAMAGTFGYELDPGKLTEEEKETVKEQVRQYKKYADLIRTGDYYRLSNPFQDDFGAWMFVAEEGNHALLNVVMLENHGNMTVSYVKLRGLKADRLYEDTASGKKYYGSALMEAGLPIPVEMGEYRAYQWEFNS</sequence>
<name>A0A2K4ZH83_9FIRM</name>
<evidence type="ECO:0000256" key="2">
    <source>
        <dbReference type="ARBA" id="ARBA00012755"/>
    </source>
</evidence>
<gene>
    <name evidence="9" type="primary">rafA</name>
    <name evidence="9" type="ORF">AMURIS_02549</name>
</gene>
<dbReference type="PRINTS" id="PR00743">
    <property type="entry name" value="GLHYDRLASE36"/>
</dbReference>
<evidence type="ECO:0000256" key="4">
    <source>
        <dbReference type="ARBA" id="ARBA00023295"/>
    </source>
</evidence>
<organism evidence="9 10">
    <name type="scientific">Acetatifactor muris</name>
    <dbReference type="NCBI Taxonomy" id="879566"/>
    <lineage>
        <taxon>Bacteria</taxon>
        <taxon>Bacillati</taxon>
        <taxon>Bacillota</taxon>
        <taxon>Clostridia</taxon>
        <taxon>Lachnospirales</taxon>
        <taxon>Lachnospiraceae</taxon>
        <taxon>Acetatifactor</taxon>
    </lineage>
</organism>
<evidence type="ECO:0000256" key="5">
    <source>
        <dbReference type="PIRNR" id="PIRNR005536"/>
    </source>
</evidence>
<dbReference type="EC" id="3.2.1.22" evidence="2 5"/>
<dbReference type="Pfam" id="PF16874">
    <property type="entry name" value="Glyco_hydro_36C"/>
    <property type="match status" value="1"/>
</dbReference>
<protein>
    <recommendedName>
        <fullName evidence="2 5">Alpha-galactosidase</fullName>
        <ecNumber evidence="2 5">3.2.1.22</ecNumber>
    </recommendedName>
</protein>
<proteinExistence type="inferred from homology"/>
<dbReference type="Proteomes" id="UP000236311">
    <property type="component" value="Unassembled WGS sequence"/>
</dbReference>
<accession>A0A2K4ZH83</accession>
<dbReference type="OrthoDB" id="9758822at2"/>
<dbReference type="InterPro" id="IPR050985">
    <property type="entry name" value="Alpha-glycosidase_related"/>
</dbReference>
<dbReference type="GO" id="GO:0016052">
    <property type="term" value="P:carbohydrate catabolic process"/>
    <property type="evidence" value="ECO:0007669"/>
    <property type="project" value="InterPro"/>
</dbReference>
<dbReference type="SUPFAM" id="SSF51445">
    <property type="entry name" value="(Trans)glycosidases"/>
    <property type="match status" value="1"/>
</dbReference>
<dbReference type="FunFam" id="3.20.20.70:FF:000118">
    <property type="entry name" value="Alpha-galactosidase"/>
    <property type="match status" value="1"/>
</dbReference>
<dbReference type="Gene3D" id="2.60.40.1180">
    <property type="entry name" value="Golgi alpha-mannosidase II"/>
    <property type="match status" value="1"/>
</dbReference>
<feature type="domain" description="Glycosyl hydrolase family 36 N-terminal" evidence="8">
    <location>
        <begin position="29"/>
        <end position="285"/>
    </location>
</feature>
<evidence type="ECO:0000256" key="6">
    <source>
        <dbReference type="PIRSR" id="PIRSR005536-1"/>
    </source>
</evidence>
<dbReference type="InterPro" id="IPR002252">
    <property type="entry name" value="Glyco_hydro_36"/>
</dbReference>
<feature type="active site" description="Nucleophile" evidence="6">
    <location>
        <position position="478"/>
    </location>
</feature>
<reference evidence="9 10" key="1">
    <citation type="submission" date="2018-01" db="EMBL/GenBank/DDBJ databases">
        <authorList>
            <person name="Gaut B.S."/>
            <person name="Morton B.R."/>
            <person name="Clegg M.T."/>
            <person name="Duvall M.R."/>
        </authorList>
    </citation>
    <scope>NUCLEOTIDE SEQUENCE [LARGE SCALE GENOMIC DNA]</scope>
    <source>
        <strain evidence="9">GP69</strain>
    </source>
</reference>
<dbReference type="Pfam" id="PF02065">
    <property type="entry name" value="Melibiase"/>
    <property type="match status" value="1"/>
</dbReference>
<evidence type="ECO:0000313" key="9">
    <source>
        <dbReference type="EMBL" id="SOY29828.1"/>
    </source>
</evidence>
<dbReference type="PANTHER" id="PTHR43053:SF3">
    <property type="entry name" value="ALPHA-GALACTOSIDASE C-RELATED"/>
    <property type="match status" value="1"/>
</dbReference>
<dbReference type="PIRSF" id="PIRSF005536">
    <property type="entry name" value="Agal"/>
    <property type="match status" value="1"/>
</dbReference>
<dbReference type="InterPro" id="IPR013785">
    <property type="entry name" value="Aldolase_TIM"/>
</dbReference>
<feature type="domain" description="Glycosyl hydrolase family 36 C-terminal" evidence="7">
    <location>
        <begin position="647"/>
        <end position="721"/>
    </location>
</feature>
<comment type="catalytic activity">
    <reaction evidence="1 5">
        <text>Hydrolysis of terminal, non-reducing alpha-D-galactose residues in alpha-D-galactosides, including galactose oligosaccharides, galactomannans and galactolipids.</text>
        <dbReference type="EC" id="3.2.1.22"/>
    </reaction>
</comment>
<keyword evidence="3 5" id="KW-0378">Hydrolase</keyword>
<dbReference type="CDD" id="cd14791">
    <property type="entry name" value="GH36"/>
    <property type="match status" value="1"/>
</dbReference>
<evidence type="ECO:0000259" key="7">
    <source>
        <dbReference type="Pfam" id="PF16874"/>
    </source>
</evidence>
<dbReference type="InterPro" id="IPR038417">
    <property type="entry name" value="Alpga-gal_N_sf"/>
</dbReference>
<evidence type="ECO:0000313" key="10">
    <source>
        <dbReference type="Proteomes" id="UP000236311"/>
    </source>
</evidence>
<dbReference type="Gene3D" id="3.20.20.70">
    <property type="entry name" value="Aldolase class I"/>
    <property type="match status" value="1"/>
</dbReference>
<evidence type="ECO:0000256" key="3">
    <source>
        <dbReference type="ARBA" id="ARBA00022801"/>
    </source>
</evidence>
<dbReference type="EMBL" id="OFSM01000012">
    <property type="protein sequence ID" value="SOY29828.1"/>
    <property type="molecule type" value="Genomic_DNA"/>
</dbReference>
<evidence type="ECO:0000259" key="8">
    <source>
        <dbReference type="Pfam" id="PF16875"/>
    </source>
</evidence>
<dbReference type="GO" id="GO:0004557">
    <property type="term" value="F:alpha-galactosidase activity"/>
    <property type="evidence" value="ECO:0007669"/>
    <property type="project" value="UniProtKB-UniRule"/>
</dbReference>
<evidence type="ECO:0000256" key="1">
    <source>
        <dbReference type="ARBA" id="ARBA00001255"/>
    </source>
</evidence>
<dbReference type="RefSeq" id="WP_103239911.1">
    <property type="nucleotide sequence ID" value="NZ_JANJZD010000011.1"/>
</dbReference>
<dbReference type="InterPro" id="IPR031704">
    <property type="entry name" value="Glyco_hydro_36_N"/>
</dbReference>
<comment type="similarity">
    <text evidence="5">Belongs to the glycosyl hydrolase.</text>
</comment>
<dbReference type="Gene3D" id="2.70.98.60">
    <property type="entry name" value="alpha-galactosidase from lactobacil brevis"/>
    <property type="match status" value="1"/>
</dbReference>
<dbReference type="InterPro" id="IPR031705">
    <property type="entry name" value="Glyco_hydro_36_C"/>
</dbReference>
<keyword evidence="4 5" id="KW-0326">Glycosidase</keyword>
<keyword evidence="10" id="KW-1185">Reference proteome</keyword>